<dbReference type="STRING" id="112901.SAMN04488500_104114"/>
<keyword evidence="3" id="KW-1185">Reference proteome</keyword>
<protein>
    <submittedName>
        <fullName evidence="2">Uncharacterized protein</fullName>
    </submittedName>
</protein>
<evidence type="ECO:0000313" key="3">
    <source>
        <dbReference type="Proteomes" id="UP000192738"/>
    </source>
</evidence>
<name>A0A1W1ZRB7_9FIRM</name>
<dbReference type="EMBL" id="FWXI01000004">
    <property type="protein sequence ID" value="SMC50611.1"/>
    <property type="molecule type" value="Genomic_DNA"/>
</dbReference>
<dbReference type="AlphaFoldDB" id="A0A1W1ZRB7"/>
<reference evidence="2 3" key="1">
    <citation type="submission" date="2017-04" db="EMBL/GenBank/DDBJ databases">
        <authorList>
            <person name="Afonso C.L."/>
            <person name="Miller P.J."/>
            <person name="Scott M.A."/>
            <person name="Spackman E."/>
            <person name="Goraichik I."/>
            <person name="Dimitrov K.M."/>
            <person name="Suarez D.L."/>
            <person name="Swayne D.E."/>
        </authorList>
    </citation>
    <scope>NUCLEOTIDE SEQUENCE [LARGE SCALE GENOMIC DNA]</scope>
    <source>
        <strain evidence="2 3">DSM 5090</strain>
    </source>
</reference>
<evidence type="ECO:0000313" key="2">
    <source>
        <dbReference type="EMBL" id="SMC50611.1"/>
    </source>
</evidence>
<evidence type="ECO:0000256" key="1">
    <source>
        <dbReference type="SAM" id="MobiDB-lite"/>
    </source>
</evidence>
<dbReference type="RefSeq" id="WP_084574775.1">
    <property type="nucleotide sequence ID" value="NZ_CP155572.1"/>
</dbReference>
<sequence length="64" mass="7357">MATNDKPIHGMCVDKTSCRHEVILDKDGKMTLGGNEQSESQPTEHLTKDFICKQYDQSQKEFRK</sequence>
<feature type="region of interest" description="Disordered" evidence="1">
    <location>
        <begin position="29"/>
        <end position="50"/>
    </location>
</feature>
<organism evidence="2 3">
    <name type="scientific">Sporomusa malonica</name>
    <dbReference type="NCBI Taxonomy" id="112901"/>
    <lineage>
        <taxon>Bacteria</taxon>
        <taxon>Bacillati</taxon>
        <taxon>Bacillota</taxon>
        <taxon>Negativicutes</taxon>
        <taxon>Selenomonadales</taxon>
        <taxon>Sporomusaceae</taxon>
        <taxon>Sporomusa</taxon>
    </lineage>
</organism>
<accession>A0A1W1ZRB7</accession>
<gene>
    <name evidence="2" type="ORF">SAMN04488500_104114</name>
</gene>
<dbReference type="Proteomes" id="UP000192738">
    <property type="component" value="Unassembled WGS sequence"/>
</dbReference>
<feature type="compositionally biased region" description="Polar residues" evidence="1">
    <location>
        <begin position="34"/>
        <end position="44"/>
    </location>
</feature>
<proteinExistence type="predicted"/>